<dbReference type="InterPro" id="IPR016181">
    <property type="entry name" value="Acyl_CoA_acyltransferase"/>
</dbReference>
<sequence length="178" mass="19397">MSATTVTPAAIRPGVLGDLPALTEIYNHYVTGSNATFDVTPFSVPDRQAWFDHYAATGPHRLLVADADGEVLGYATSSPLRPKPAYDTSVETTIYCRPDAVGQGLGRRLYEALLAGLAREDLHRAYAGIAVPNDASVALHRAIGFTPLGTYREVGRKFGRYWDVAWFELALPYAKPRS</sequence>
<evidence type="ECO:0000313" key="4">
    <source>
        <dbReference type="EMBL" id="MFC6009060.1"/>
    </source>
</evidence>
<evidence type="ECO:0000313" key="5">
    <source>
        <dbReference type="Proteomes" id="UP001596189"/>
    </source>
</evidence>
<dbReference type="RefSeq" id="WP_345717588.1">
    <property type="nucleotide sequence ID" value="NZ_BAABFP010000007.1"/>
</dbReference>
<protein>
    <submittedName>
        <fullName evidence="4">N-acetyltransferase family protein</fullName>
    </submittedName>
</protein>
<gene>
    <name evidence="4" type="ORF">ACFQDO_18145</name>
</gene>
<dbReference type="InterPro" id="IPR000182">
    <property type="entry name" value="GNAT_dom"/>
</dbReference>
<dbReference type="PANTHER" id="PTHR43072:SF23">
    <property type="entry name" value="UPF0039 PROTEIN C11D3.02C"/>
    <property type="match status" value="1"/>
</dbReference>
<evidence type="ECO:0000256" key="1">
    <source>
        <dbReference type="ARBA" id="ARBA00022679"/>
    </source>
</evidence>
<comment type="caution">
    <text evidence="4">The sequence shown here is derived from an EMBL/GenBank/DDBJ whole genome shotgun (WGS) entry which is preliminary data.</text>
</comment>
<dbReference type="Proteomes" id="UP001596189">
    <property type="component" value="Unassembled WGS sequence"/>
</dbReference>
<proteinExistence type="predicted"/>
<accession>A0ABW1JJ38</accession>
<feature type="domain" description="N-acetyltransferase" evidence="3">
    <location>
        <begin position="9"/>
        <end position="178"/>
    </location>
</feature>
<name>A0ABW1JJ38_9ACTN</name>
<dbReference type="PROSITE" id="PS51186">
    <property type="entry name" value="GNAT"/>
    <property type="match status" value="1"/>
</dbReference>
<keyword evidence="2" id="KW-0012">Acyltransferase</keyword>
<dbReference type="EMBL" id="JBHSRD010000008">
    <property type="protein sequence ID" value="MFC6009060.1"/>
    <property type="molecule type" value="Genomic_DNA"/>
</dbReference>
<evidence type="ECO:0000259" key="3">
    <source>
        <dbReference type="PROSITE" id="PS51186"/>
    </source>
</evidence>
<keyword evidence="1" id="KW-0808">Transferase</keyword>
<dbReference type="PANTHER" id="PTHR43072">
    <property type="entry name" value="N-ACETYLTRANSFERASE"/>
    <property type="match status" value="1"/>
</dbReference>
<evidence type="ECO:0000256" key="2">
    <source>
        <dbReference type="ARBA" id="ARBA00023315"/>
    </source>
</evidence>
<organism evidence="4 5">
    <name type="scientific">Angustibacter luteus</name>
    <dbReference type="NCBI Taxonomy" id="658456"/>
    <lineage>
        <taxon>Bacteria</taxon>
        <taxon>Bacillati</taxon>
        <taxon>Actinomycetota</taxon>
        <taxon>Actinomycetes</taxon>
        <taxon>Kineosporiales</taxon>
        <taxon>Kineosporiaceae</taxon>
    </lineage>
</organism>
<reference evidence="5" key="1">
    <citation type="journal article" date="2019" name="Int. J. Syst. Evol. Microbiol.">
        <title>The Global Catalogue of Microorganisms (GCM) 10K type strain sequencing project: providing services to taxonomists for standard genome sequencing and annotation.</title>
        <authorList>
            <consortium name="The Broad Institute Genomics Platform"/>
            <consortium name="The Broad Institute Genome Sequencing Center for Infectious Disease"/>
            <person name="Wu L."/>
            <person name="Ma J."/>
        </authorList>
    </citation>
    <scope>NUCLEOTIDE SEQUENCE [LARGE SCALE GENOMIC DNA]</scope>
    <source>
        <strain evidence="5">KACC 14249</strain>
    </source>
</reference>
<dbReference type="Pfam" id="PF00583">
    <property type="entry name" value="Acetyltransf_1"/>
    <property type="match status" value="1"/>
</dbReference>
<dbReference type="CDD" id="cd04301">
    <property type="entry name" value="NAT_SF"/>
    <property type="match status" value="1"/>
</dbReference>
<dbReference type="Gene3D" id="3.40.630.30">
    <property type="match status" value="1"/>
</dbReference>
<keyword evidence="5" id="KW-1185">Reference proteome</keyword>
<dbReference type="SUPFAM" id="SSF55729">
    <property type="entry name" value="Acyl-CoA N-acyltransferases (Nat)"/>
    <property type="match status" value="1"/>
</dbReference>